<gene>
    <name evidence="1" type="ORF">M378DRAFT_16073</name>
</gene>
<dbReference type="CDD" id="cd09917">
    <property type="entry name" value="F-box_SF"/>
    <property type="match status" value="1"/>
</dbReference>
<proteinExistence type="predicted"/>
<evidence type="ECO:0008006" key="3">
    <source>
        <dbReference type="Google" id="ProtNLM"/>
    </source>
</evidence>
<evidence type="ECO:0000313" key="1">
    <source>
        <dbReference type="EMBL" id="KIL57711.1"/>
    </source>
</evidence>
<reference evidence="1 2" key="1">
    <citation type="submission" date="2014-04" db="EMBL/GenBank/DDBJ databases">
        <title>Evolutionary Origins and Diversification of the Mycorrhizal Mutualists.</title>
        <authorList>
            <consortium name="DOE Joint Genome Institute"/>
            <consortium name="Mycorrhizal Genomics Consortium"/>
            <person name="Kohler A."/>
            <person name="Kuo A."/>
            <person name="Nagy L.G."/>
            <person name="Floudas D."/>
            <person name="Copeland A."/>
            <person name="Barry K.W."/>
            <person name="Cichocki N."/>
            <person name="Veneault-Fourrey C."/>
            <person name="LaButti K."/>
            <person name="Lindquist E.A."/>
            <person name="Lipzen A."/>
            <person name="Lundell T."/>
            <person name="Morin E."/>
            <person name="Murat C."/>
            <person name="Riley R."/>
            <person name="Ohm R."/>
            <person name="Sun H."/>
            <person name="Tunlid A."/>
            <person name="Henrissat B."/>
            <person name="Grigoriev I.V."/>
            <person name="Hibbett D.S."/>
            <person name="Martin F."/>
        </authorList>
    </citation>
    <scope>NUCLEOTIDE SEQUENCE [LARGE SCALE GENOMIC DNA]</scope>
    <source>
        <strain evidence="1 2">Koide BX008</strain>
    </source>
</reference>
<keyword evidence="2" id="KW-1185">Reference proteome</keyword>
<name>A0A0C2WLX2_AMAMK</name>
<dbReference type="AlphaFoldDB" id="A0A0C2WLX2"/>
<dbReference type="EMBL" id="KN818360">
    <property type="protein sequence ID" value="KIL57711.1"/>
    <property type="molecule type" value="Genomic_DNA"/>
</dbReference>
<sequence>MTLKLSDFAPELLYCVFCFCSQRDLASLSRVNYTFRNAAEYLLYRDIHISFNLFPVFSPRFQEKRSLFRTLTSNPQAALLRYLHVQLESDGSKDAELCNSPILQQIVDALRNTHGLEDLRIIVRRPEYTDQPSDPSNGMLSEVIKGGYFQLHTLYCNSYQDLEGIIVSQKRLRLLGIYTSHHHFGYLNFSKLIKNSQIDSFPGIFMLTRSRSSYYNVNRLTLFPEFCLPGQTFTLCRDIATYLNRNLGRYPVHHGLTIHVFDFSSAKTAIICELVEAMAQYFVNCEVFTVWMQTSVGKKTVSKPWRIPGLSTSISRFKQLQRLNFYVPNDKRAVSDLKSLLYQEFDHAIGLRLVRVCLGGYPMITQLERDSFGWKIENHKDRWNPKIGSYDDPLA</sequence>
<dbReference type="InParanoid" id="A0A0C2WLX2"/>
<evidence type="ECO:0000313" key="2">
    <source>
        <dbReference type="Proteomes" id="UP000054549"/>
    </source>
</evidence>
<organism evidence="1 2">
    <name type="scientific">Amanita muscaria (strain Koide BX008)</name>
    <dbReference type="NCBI Taxonomy" id="946122"/>
    <lineage>
        <taxon>Eukaryota</taxon>
        <taxon>Fungi</taxon>
        <taxon>Dikarya</taxon>
        <taxon>Basidiomycota</taxon>
        <taxon>Agaricomycotina</taxon>
        <taxon>Agaricomycetes</taxon>
        <taxon>Agaricomycetidae</taxon>
        <taxon>Agaricales</taxon>
        <taxon>Pluteineae</taxon>
        <taxon>Amanitaceae</taxon>
        <taxon>Amanita</taxon>
    </lineage>
</organism>
<dbReference type="Proteomes" id="UP000054549">
    <property type="component" value="Unassembled WGS sequence"/>
</dbReference>
<dbReference type="HOGENOM" id="CLU_064969_0_0_1"/>
<dbReference type="OrthoDB" id="3062746at2759"/>
<protein>
    <recommendedName>
        <fullName evidence="3">F-box domain-containing protein</fullName>
    </recommendedName>
</protein>
<accession>A0A0C2WLX2</accession>